<proteinExistence type="inferred from homology"/>
<comment type="caution">
    <text evidence="8">The sequence shown here is derived from an EMBL/GenBank/DDBJ whole genome shotgun (WGS) entry which is preliminary data.</text>
</comment>
<feature type="domain" description="RmlD-like substrate binding" evidence="7">
    <location>
        <begin position="10"/>
        <end position="293"/>
    </location>
</feature>
<comment type="function">
    <text evidence="6">Catalyzes the reduction of dTDP-6-deoxy-L-lyxo-4-hexulose to yield dTDP-L-rhamnose.</text>
</comment>
<comment type="cofactor">
    <cofactor evidence="6">
        <name>Mg(2+)</name>
        <dbReference type="ChEBI" id="CHEBI:18420"/>
    </cofactor>
    <text evidence="6">Binds 1 Mg(2+) ion per monomer.</text>
</comment>
<dbReference type="PANTHER" id="PTHR10491">
    <property type="entry name" value="DTDP-4-DEHYDRORHAMNOSE REDUCTASE"/>
    <property type="match status" value="1"/>
</dbReference>
<dbReference type="RefSeq" id="WP_247066141.1">
    <property type="nucleotide sequence ID" value="NZ_CP094849.1"/>
</dbReference>
<evidence type="ECO:0000256" key="3">
    <source>
        <dbReference type="ARBA" id="ARBA00012929"/>
    </source>
</evidence>
<dbReference type="InterPro" id="IPR029903">
    <property type="entry name" value="RmlD-like-bd"/>
</dbReference>
<dbReference type="GO" id="GO:0008831">
    <property type="term" value="F:dTDP-4-dehydrorhamnose reductase activity"/>
    <property type="evidence" value="ECO:0007669"/>
    <property type="project" value="UniProtKB-EC"/>
</dbReference>
<evidence type="ECO:0000256" key="6">
    <source>
        <dbReference type="RuleBase" id="RU364082"/>
    </source>
</evidence>
<keyword evidence="6" id="KW-0521">NADP</keyword>
<evidence type="ECO:0000256" key="1">
    <source>
        <dbReference type="ARBA" id="ARBA00004781"/>
    </source>
</evidence>
<comment type="catalytic activity">
    <reaction evidence="5 6">
        <text>dTDP-beta-L-rhamnose + NADP(+) = dTDP-4-dehydro-beta-L-rhamnose + NADPH + H(+)</text>
        <dbReference type="Rhea" id="RHEA:21796"/>
        <dbReference type="ChEBI" id="CHEBI:15378"/>
        <dbReference type="ChEBI" id="CHEBI:57510"/>
        <dbReference type="ChEBI" id="CHEBI:57783"/>
        <dbReference type="ChEBI" id="CHEBI:58349"/>
        <dbReference type="ChEBI" id="CHEBI:62830"/>
        <dbReference type="EC" id="1.1.1.133"/>
    </reaction>
</comment>
<gene>
    <name evidence="8" type="primary">rfbD</name>
    <name evidence="8" type="ORF">K1W68_02350</name>
</gene>
<evidence type="ECO:0000259" key="7">
    <source>
        <dbReference type="Pfam" id="PF04321"/>
    </source>
</evidence>
<evidence type="ECO:0000256" key="4">
    <source>
        <dbReference type="ARBA" id="ARBA00017099"/>
    </source>
</evidence>
<evidence type="ECO:0000313" key="9">
    <source>
        <dbReference type="Proteomes" id="UP001202887"/>
    </source>
</evidence>
<evidence type="ECO:0000313" key="8">
    <source>
        <dbReference type="EMBL" id="MCJ8352840.1"/>
    </source>
</evidence>
<dbReference type="InterPro" id="IPR036291">
    <property type="entry name" value="NAD(P)-bd_dom_sf"/>
</dbReference>
<protein>
    <recommendedName>
        <fullName evidence="4 6">dTDP-4-dehydrorhamnose reductase</fullName>
        <ecNumber evidence="3 6">1.1.1.133</ecNumber>
    </recommendedName>
</protein>
<dbReference type="Proteomes" id="UP001202887">
    <property type="component" value="Unassembled WGS sequence"/>
</dbReference>
<reference evidence="8" key="1">
    <citation type="journal article" date="2021" name="Polymers (Basel)">
        <title>Highly Stretchable Bacterial Cellulose Produced by Komagataeibacter hansenii SI1.</title>
        <authorList>
            <person name="Cielecka I."/>
            <person name="Ryngajllo M."/>
            <person name="Maniukiewicz W."/>
            <person name="Bielecki S."/>
        </authorList>
    </citation>
    <scope>NUCLEOTIDE SEQUENCE</scope>
    <source>
        <strain evidence="8">SI1</strain>
    </source>
</reference>
<evidence type="ECO:0000256" key="5">
    <source>
        <dbReference type="ARBA" id="ARBA00048200"/>
    </source>
</evidence>
<organism evidence="8 9">
    <name type="scientific">Novacetimonas hansenii</name>
    <name type="common">Komagataeibacter hansenii</name>
    <dbReference type="NCBI Taxonomy" id="436"/>
    <lineage>
        <taxon>Bacteria</taxon>
        <taxon>Pseudomonadati</taxon>
        <taxon>Pseudomonadota</taxon>
        <taxon>Alphaproteobacteria</taxon>
        <taxon>Acetobacterales</taxon>
        <taxon>Acetobacteraceae</taxon>
        <taxon>Novacetimonas</taxon>
    </lineage>
</organism>
<dbReference type="AlphaFoldDB" id="A0AAW5ER93"/>
<name>A0AAW5ER93_NOVHA</name>
<sequence length="300" mass="31738">MSDAPVPGPILVTGGNGQLAVSLATLGEARVIRIGRPEFDFDQPDTIAAAIARYKPAFVVNAAAWTAVDAAENEVAGATRANETGPAILAADCAAQGIGLIHVSTDYVFTGDKGAPYVESDPISPRTVYGATKAAGEAAVLAADPQAIILRTAWVYSAHGKNFVRTMIAAGAKNPKLRVVGDQRGNPTSSDDLAQAILAIITRIEDTGWQAAYPGIYHATAQGETTWHGLAVATLEEAARHGQKMPEIEAIRTQDWPTPAERPQDSRLDCTKLKQVFGVSLPDWRQSVVRTVDLLFTASV</sequence>
<dbReference type="InterPro" id="IPR005913">
    <property type="entry name" value="dTDP_dehydrorham_reduct"/>
</dbReference>
<dbReference type="EC" id="1.1.1.133" evidence="3 6"/>
<dbReference type="NCBIfam" id="TIGR01214">
    <property type="entry name" value="rmlD"/>
    <property type="match status" value="1"/>
</dbReference>
<dbReference type="EMBL" id="JAIBCX010000004">
    <property type="protein sequence ID" value="MCJ8352840.1"/>
    <property type="molecule type" value="Genomic_DNA"/>
</dbReference>
<dbReference type="Gene3D" id="3.90.25.10">
    <property type="entry name" value="UDP-galactose 4-epimerase, domain 1"/>
    <property type="match status" value="1"/>
</dbReference>
<accession>A0AAW5ER93</accession>
<keyword evidence="6 8" id="KW-0560">Oxidoreductase</keyword>
<dbReference type="SUPFAM" id="SSF51735">
    <property type="entry name" value="NAD(P)-binding Rossmann-fold domains"/>
    <property type="match status" value="1"/>
</dbReference>
<comment type="pathway">
    <text evidence="1 6">Carbohydrate biosynthesis; dTDP-L-rhamnose biosynthesis.</text>
</comment>
<dbReference type="Pfam" id="PF04321">
    <property type="entry name" value="RmlD_sub_bind"/>
    <property type="match status" value="1"/>
</dbReference>
<reference evidence="8" key="2">
    <citation type="submission" date="2022-03" db="EMBL/GenBank/DDBJ databases">
        <authorList>
            <person name="Ryngajllo M."/>
            <person name="Jacek P."/>
            <person name="Kubiak K."/>
        </authorList>
    </citation>
    <scope>NUCLEOTIDE SEQUENCE</scope>
    <source>
        <strain evidence="8">SI1</strain>
    </source>
</reference>
<dbReference type="CDD" id="cd05254">
    <property type="entry name" value="dTDP_HR_like_SDR_e"/>
    <property type="match status" value="1"/>
</dbReference>
<evidence type="ECO:0000256" key="2">
    <source>
        <dbReference type="ARBA" id="ARBA00010944"/>
    </source>
</evidence>
<dbReference type="Gene3D" id="3.40.50.720">
    <property type="entry name" value="NAD(P)-binding Rossmann-like Domain"/>
    <property type="match status" value="1"/>
</dbReference>
<comment type="similarity">
    <text evidence="2 6">Belongs to the dTDP-4-dehydrorhamnose reductase family.</text>
</comment>
<dbReference type="PANTHER" id="PTHR10491:SF4">
    <property type="entry name" value="METHIONINE ADENOSYLTRANSFERASE 2 SUBUNIT BETA"/>
    <property type="match status" value="1"/>
</dbReference>